<name>A0A1I6FZ93_9FLAO</name>
<dbReference type="OrthoDB" id="1467310at2"/>
<dbReference type="STRING" id="400055.SAMN04490243_0955"/>
<evidence type="ECO:0000313" key="3">
    <source>
        <dbReference type="Proteomes" id="UP000199534"/>
    </source>
</evidence>
<dbReference type="EMBL" id="FOYQ01000001">
    <property type="protein sequence ID" value="SFR35211.1"/>
    <property type="molecule type" value="Genomic_DNA"/>
</dbReference>
<dbReference type="AlphaFoldDB" id="A0A1I6FZ93"/>
<sequence length="116" mass="13364">MKIVMSLGALLLTCMLSAQQPEPRMERVGEQVKATYYHDNGEIAQVGFYQDGKLHGEWKMYDNEGKKLAMGQYIEGVRTGKWFFWEADGLKEVDYEQNKISRVVKWNQGEAVVVNE</sequence>
<dbReference type="Gene3D" id="2.20.110.10">
    <property type="entry name" value="Histone H3 K4-specific methyltransferase SET7/9 N-terminal domain"/>
    <property type="match status" value="1"/>
</dbReference>
<protein>
    <recommendedName>
        <fullName evidence="4">MORN repeat variant</fullName>
    </recommendedName>
</protein>
<evidence type="ECO:0008006" key="4">
    <source>
        <dbReference type="Google" id="ProtNLM"/>
    </source>
</evidence>
<keyword evidence="3" id="KW-1185">Reference proteome</keyword>
<proteinExistence type="predicted"/>
<gene>
    <name evidence="2" type="ORF">SAMN04490243_0955</name>
</gene>
<evidence type="ECO:0000256" key="1">
    <source>
        <dbReference type="SAM" id="SignalP"/>
    </source>
</evidence>
<evidence type="ECO:0000313" key="2">
    <source>
        <dbReference type="EMBL" id="SFR35211.1"/>
    </source>
</evidence>
<feature type="signal peptide" evidence="1">
    <location>
        <begin position="1"/>
        <end position="20"/>
    </location>
</feature>
<feature type="chain" id="PRO_5011533345" description="MORN repeat variant" evidence="1">
    <location>
        <begin position="21"/>
        <end position="116"/>
    </location>
</feature>
<reference evidence="2 3" key="1">
    <citation type="submission" date="2016-10" db="EMBL/GenBank/DDBJ databases">
        <authorList>
            <person name="de Groot N.N."/>
        </authorList>
    </citation>
    <scope>NUCLEOTIDE SEQUENCE [LARGE SCALE GENOMIC DNA]</scope>
    <source>
        <strain evidence="2 3">DSM 21019</strain>
    </source>
</reference>
<keyword evidence="1" id="KW-0732">Signal</keyword>
<dbReference type="Proteomes" id="UP000199534">
    <property type="component" value="Unassembled WGS sequence"/>
</dbReference>
<dbReference type="SUPFAM" id="SSF82185">
    <property type="entry name" value="Histone H3 K4-specific methyltransferase SET7/9 N-terminal domain"/>
    <property type="match status" value="1"/>
</dbReference>
<organism evidence="2 3">
    <name type="scientific">Robiginitalea myxolifaciens</name>
    <dbReference type="NCBI Taxonomy" id="400055"/>
    <lineage>
        <taxon>Bacteria</taxon>
        <taxon>Pseudomonadati</taxon>
        <taxon>Bacteroidota</taxon>
        <taxon>Flavobacteriia</taxon>
        <taxon>Flavobacteriales</taxon>
        <taxon>Flavobacteriaceae</taxon>
        <taxon>Robiginitalea</taxon>
    </lineage>
</organism>
<accession>A0A1I6FZ93</accession>
<dbReference type="RefSeq" id="WP_092981067.1">
    <property type="nucleotide sequence ID" value="NZ_FOYQ01000001.1"/>
</dbReference>